<protein>
    <submittedName>
        <fullName evidence="2">YVTN family beta-propeller protein</fullName>
    </submittedName>
</protein>
<reference evidence="2 3" key="1">
    <citation type="submission" date="2018-03" db="EMBL/GenBank/DDBJ databases">
        <title>Genomic Encyclopedia of Type Strains, Phase III (KMG-III): the genomes of soil and plant-associated and newly described type strains.</title>
        <authorList>
            <person name="Whitman W."/>
        </authorList>
    </citation>
    <scope>NUCLEOTIDE SEQUENCE [LARGE SCALE GENOMIC DNA]</scope>
    <source>
        <strain evidence="2 3">CGMCC 4.7125</strain>
    </source>
</reference>
<organism evidence="2 3">
    <name type="scientific">Prauserella shujinwangii</name>
    <dbReference type="NCBI Taxonomy" id="1453103"/>
    <lineage>
        <taxon>Bacteria</taxon>
        <taxon>Bacillati</taxon>
        <taxon>Actinomycetota</taxon>
        <taxon>Actinomycetes</taxon>
        <taxon>Pseudonocardiales</taxon>
        <taxon>Pseudonocardiaceae</taxon>
        <taxon>Prauserella</taxon>
    </lineage>
</organism>
<dbReference type="Proteomes" id="UP000238362">
    <property type="component" value="Unassembled WGS sequence"/>
</dbReference>
<feature type="chain" id="PRO_5015610690" evidence="1">
    <location>
        <begin position="30"/>
        <end position="324"/>
    </location>
</feature>
<evidence type="ECO:0000313" key="2">
    <source>
        <dbReference type="EMBL" id="PRX45644.1"/>
    </source>
</evidence>
<dbReference type="Gene3D" id="2.130.10.10">
    <property type="entry name" value="YVTN repeat-like/Quinoprotein amine dehydrogenase"/>
    <property type="match status" value="2"/>
</dbReference>
<dbReference type="PANTHER" id="PTHR47197:SF3">
    <property type="entry name" value="DIHYDRO-HEME D1 DEHYDROGENASE"/>
    <property type="match status" value="1"/>
</dbReference>
<keyword evidence="1" id="KW-0732">Signal</keyword>
<evidence type="ECO:0000313" key="3">
    <source>
        <dbReference type="Proteomes" id="UP000238362"/>
    </source>
</evidence>
<dbReference type="InterPro" id="IPR015943">
    <property type="entry name" value="WD40/YVTN_repeat-like_dom_sf"/>
</dbReference>
<comment type="caution">
    <text evidence="2">The sequence shown here is derived from an EMBL/GenBank/DDBJ whole genome shotgun (WGS) entry which is preliminary data.</text>
</comment>
<dbReference type="AlphaFoldDB" id="A0A2T0LQN2"/>
<gene>
    <name evidence="2" type="ORF">B0I33_109307</name>
</gene>
<dbReference type="InterPro" id="IPR006311">
    <property type="entry name" value="TAT_signal"/>
</dbReference>
<dbReference type="OrthoDB" id="3612473at2"/>
<sequence length="324" mass="32130">MPEPTLNRRGLLVSALAAAAAVVPSAATATPLVSRVAVGRRPGAIAVNSATGTVYVANTGDGTVSVLDVAGGGRVTLRHTVPVARTVTDAAVHEDTGAVYVSNARAGTVSVLDGDGGVFTTIAAGPGAAVLGVDETAGVICVGSARTGAVTLLDGTGHTLSAVLPGTGGPRSGVAVDPGRRRAYLASADRAGVEVLDLVRREFTGGFGVGRAPEGIAVHRTTGTIHVANAGIHHLSIVDGETLVERDTVLLRSAASSVAVHQATGTVYTNGGPNGIARVDGAAAKLTGELSLGINPGAVAVDQRTGTVYVADPVHDAVLVITDF</sequence>
<dbReference type="EMBL" id="PVNH01000009">
    <property type="protein sequence ID" value="PRX45644.1"/>
    <property type="molecule type" value="Genomic_DNA"/>
</dbReference>
<name>A0A2T0LQN2_9PSEU</name>
<dbReference type="SUPFAM" id="SSF50969">
    <property type="entry name" value="YVTN repeat-like/Quinoprotein amine dehydrogenase"/>
    <property type="match status" value="1"/>
</dbReference>
<dbReference type="InterPro" id="IPR011044">
    <property type="entry name" value="Quino_amine_DH_bsu"/>
</dbReference>
<accession>A0A2T0LQN2</accession>
<dbReference type="PROSITE" id="PS51318">
    <property type="entry name" value="TAT"/>
    <property type="match status" value="1"/>
</dbReference>
<proteinExistence type="predicted"/>
<keyword evidence="3" id="KW-1185">Reference proteome</keyword>
<dbReference type="RefSeq" id="WP_146147545.1">
    <property type="nucleotide sequence ID" value="NZ_PVNH01000009.1"/>
</dbReference>
<dbReference type="InterPro" id="IPR051200">
    <property type="entry name" value="Host-pathogen_enzymatic-act"/>
</dbReference>
<evidence type="ECO:0000256" key="1">
    <source>
        <dbReference type="SAM" id="SignalP"/>
    </source>
</evidence>
<dbReference type="PANTHER" id="PTHR47197">
    <property type="entry name" value="PROTEIN NIRF"/>
    <property type="match status" value="1"/>
</dbReference>
<feature type="signal peptide" evidence="1">
    <location>
        <begin position="1"/>
        <end position="29"/>
    </location>
</feature>